<comment type="similarity">
    <text evidence="2">Belongs to the glycosyl hydrolase 88 family.</text>
</comment>
<keyword evidence="1 4" id="KW-0378">Hydrolase</keyword>
<evidence type="ECO:0000256" key="1">
    <source>
        <dbReference type="ARBA" id="ARBA00022801"/>
    </source>
</evidence>
<dbReference type="Gene3D" id="1.50.10.10">
    <property type="match status" value="1"/>
</dbReference>
<evidence type="ECO:0000313" key="5">
    <source>
        <dbReference type="Proteomes" id="UP000829647"/>
    </source>
</evidence>
<dbReference type="InterPro" id="IPR008928">
    <property type="entry name" value="6-hairpin_glycosidase_sf"/>
</dbReference>
<evidence type="ECO:0000313" key="4">
    <source>
        <dbReference type="EMBL" id="UPL48899.1"/>
    </source>
</evidence>
<organism evidence="4 5">
    <name type="scientific">Hymenobacter sublimis</name>
    <dbReference type="NCBI Taxonomy" id="2933777"/>
    <lineage>
        <taxon>Bacteria</taxon>
        <taxon>Pseudomonadati</taxon>
        <taxon>Bacteroidota</taxon>
        <taxon>Cytophagia</taxon>
        <taxon>Cytophagales</taxon>
        <taxon>Hymenobacteraceae</taxon>
        <taxon>Hymenobacter</taxon>
    </lineage>
</organism>
<dbReference type="PANTHER" id="PTHR36845">
    <property type="entry name" value="HYDROLASE, PUTATIVE (AFU_ORTHOLOGUE AFUA_7G05090)-RELATED"/>
    <property type="match status" value="1"/>
</dbReference>
<evidence type="ECO:0000256" key="3">
    <source>
        <dbReference type="SAM" id="SignalP"/>
    </source>
</evidence>
<sequence length="396" mass="45123">MLRPTSLPHFLAALLLTFAASFSSQAQQRNVNVQQEFARAGQQLTRLLQTHPDVTKFPYSSRPDGSLKDMPSEWWTSGFFGGTLWYMYEYTKQPQWQQAAERWTMAMAREQHNTDTHDLGFMLYCPFGNGLRLTQNPAYQPVLLTGAKSLATRFTPAVGLIKSWNEFAGYQYPVIIDNMMNLELLNWAARTSGDTTLRRLSITHADNTLRHHFRSDGSTYHVVCYDEKGQPLAKKTAQGAADNSAWARGQAWAIYGYTTMYRDTKLARYREQARRTADFFLNHPNLPADKIPYWDFNAPSIPREERDASAAAIVASALLELQQYCPAPDARRYRQAAEQMLVSLSSPAYRAAVGENNNFLIKHCVAHKPAKTEVDAPLTYADYYYLEALLRYNQVK</sequence>
<dbReference type="PANTHER" id="PTHR36845:SF1">
    <property type="entry name" value="HYDROLASE, PUTATIVE (AFU_ORTHOLOGUE AFUA_7G05090)-RELATED"/>
    <property type="match status" value="1"/>
</dbReference>
<protein>
    <submittedName>
        <fullName evidence="4">Glycoside hydrolase family 88 protein</fullName>
    </submittedName>
</protein>
<dbReference type="InterPro" id="IPR012341">
    <property type="entry name" value="6hp_glycosidase-like_sf"/>
</dbReference>
<dbReference type="Proteomes" id="UP000829647">
    <property type="component" value="Chromosome"/>
</dbReference>
<dbReference type="InterPro" id="IPR010905">
    <property type="entry name" value="Glyco_hydro_88"/>
</dbReference>
<name>A0ABY4JC01_9BACT</name>
<dbReference type="EMBL" id="CP095848">
    <property type="protein sequence ID" value="UPL48899.1"/>
    <property type="molecule type" value="Genomic_DNA"/>
</dbReference>
<keyword evidence="3" id="KW-0732">Signal</keyword>
<dbReference type="InterPro" id="IPR052369">
    <property type="entry name" value="UG_Glycosaminoglycan_Hydrolase"/>
</dbReference>
<accession>A0ABY4JC01</accession>
<evidence type="ECO:0000256" key="2">
    <source>
        <dbReference type="ARBA" id="ARBA00038358"/>
    </source>
</evidence>
<dbReference type="GO" id="GO:0016787">
    <property type="term" value="F:hydrolase activity"/>
    <property type="evidence" value="ECO:0007669"/>
    <property type="project" value="UniProtKB-KW"/>
</dbReference>
<keyword evidence="5" id="KW-1185">Reference proteome</keyword>
<feature type="chain" id="PRO_5046525376" evidence="3">
    <location>
        <begin position="27"/>
        <end position="396"/>
    </location>
</feature>
<dbReference type="RefSeq" id="WP_247975232.1">
    <property type="nucleotide sequence ID" value="NZ_CP095848.1"/>
</dbReference>
<gene>
    <name evidence="4" type="ORF">MWH26_17135</name>
</gene>
<reference evidence="4 5" key="1">
    <citation type="submission" date="2022-04" db="EMBL/GenBank/DDBJ databases">
        <title>Hymenobacter sp. isolated from the air.</title>
        <authorList>
            <person name="Won M."/>
            <person name="Lee C.-M."/>
            <person name="Woen H.-Y."/>
            <person name="Kwon S.-W."/>
        </authorList>
    </citation>
    <scope>NUCLEOTIDE SEQUENCE [LARGE SCALE GENOMIC DNA]</scope>
    <source>
        <strain evidence="5">5516 S-25</strain>
    </source>
</reference>
<dbReference type="SUPFAM" id="SSF48208">
    <property type="entry name" value="Six-hairpin glycosidases"/>
    <property type="match status" value="1"/>
</dbReference>
<feature type="signal peptide" evidence="3">
    <location>
        <begin position="1"/>
        <end position="26"/>
    </location>
</feature>
<dbReference type="Pfam" id="PF07470">
    <property type="entry name" value="Glyco_hydro_88"/>
    <property type="match status" value="1"/>
</dbReference>
<proteinExistence type="inferred from homology"/>